<accession>A0A183IHE2</accession>
<dbReference type="EMBL" id="UZAM01007534">
    <property type="protein sequence ID" value="VDO99782.1"/>
    <property type="molecule type" value="Genomic_DNA"/>
</dbReference>
<dbReference type="InterPro" id="IPR000980">
    <property type="entry name" value="SH2"/>
</dbReference>
<keyword evidence="1" id="KW-0727">SH2 domain</keyword>
<reference evidence="6" key="1">
    <citation type="submission" date="2016-06" db="UniProtKB">
        <authorList>
            <consortium name="WormBaseParasite"/>
        </authorList>
    </citation>
    <scope>IDENTIFICATION</scope>
</reference>
<evidence type="ECO:0000313" key="6">
    <source>
        <dbReference type="WBParaSite" id="SBAD_0000318101-mRNA-1"/>
    </source>
</evidence>
<dbReference type="PROSITE" id="PS50001">
    <property type="entry name" value="SH2"/>
    <property type="match status" value="1"/>
</dbReference>
<keyword evidence="5" id="KW-1185">Reference proteome</keyword>
<feature type="domain" description="SH2" evidence="3">
    <location>
        <begin position="216"/>
        <end position="308"/>
    </location>
</feature>
<dbReference type="AlphaFoldDB" id="A0A183IHE2"/>
<proteinExistence type="predicted"/>
<dbReference type="PRINTS" id="PR00401">
    <property type="entry name" value="SH2DOMAIN"/>
</dbReference>
<sequence length="326" mass="37870">MSILQKILDDMYIEPSLLEKLTDVQKQILFCKMREEQIRRWNLRENEKNSRKSSDTRVKWLLGKDGQPWVWVMGEHPNDKSIDEILEEETKQKARQLAAIEASRSSDAILPDSIEDQVEVPNQVGQPSQDELQRREAEIYQSLKKAREEANREAEVEAEIEAPHSLIFHIRIFVFRATSARSIKPHSRLSVIQWYRNEEYIRGVGVDRITNHFAPWFHGLIDREEAELLLKFQPVGSFLVRLSDRILGYVISCQAALKVKHFLVERTEEGYQFFGSEQMVHADLSDLVAFHKKVPITQTGLELLLIPVGQQRIPPDYAELLPNTFD</sequence>
<evidence type="ECO:0000256" key="1">
    <source>
        <dbReference type="PROSITE-ProRule" id="PRU00191"/>
    </source>
</evidence>
<dbReference type="GO" id="GO:0005737">
    <property type="term" value="C:cytoplasm"/>
    <property type="evidence" value="ECO:0007669"/>
    <property type="project" value="TreeGrafter"/>
</dbReference>
<dbReference type="SUPFAM" id="SSF55550">
    <property type="entry name" value="SH2 domain"/>
    <property type="match status" value="1"/>
</dbReference>
<dbReference type="InterPro" id="IPR036860">
    <property type="entry name" value="SH2_dom_sf"/>
</dbReference>
<dbReference type="OrthoDB" id="10003345at2759"/>
<dbReference type="Gene3D" id="3.30.505.10">
    <property type="entry name" value="SH2 domain"/>
    <property type="match status" value="1"/>
</dbReference>
<reference evidence="4 5" key="2">
    <citation type="submission" date="2018-11" db="EMBL/GenBank/DDBJ databases">
        <authorList>
            <consortium name="Pathogen Informatics"/>
        </authorList>
    </citation>
    <scope>NUCLEOTIDE SEQUENCE [LARGE SCALE GENOMIC DNA]</scope>
</reference>
<evidence type="ECO:0000259" key="3">
    <source>
        <dbReference type="PROSITE" id="PS50001"/>
    </source>
</evidence>
<gene>
    <name evidence="4" type="ORF">SBAD_LOCUS3037</name>
</gene>
<dbReference type="Pfam" id="PF00017">
    <property type="entry name" value="SH2"/>
    <property type="match status" value="1"/>
</dbReference>
<organism evidence="6">
    <name type="scientific">Soboliphyme baturini</name>
    <dbReference type="NCBI Taxonomy" id="241478"/>
    <lineage>
        <taxon>Eukaryota</taxon>
        <taxon>Metazoa</taxon>
        <taxon>Ecdysozoa</taxon>
        <taxon>Nematoda</taxon>
        <taxon>Enoplea</taxon>
        <taxon>Dorylaimia</taxon>
        <taxon>Dioctophymatida</taxon>
        <taxon>Dioctophymatoidea</taxon>
        <taxon>Soboliphymatidae</taxon>
        <taxon>Soboliphyme</taxon>
    </lineage>
</organism>
<dbReference type="Proteomes" id="UP000270296">
    <property type="component" value="Unassembled WGS sequence"/>
</dbReference>
<keyword evidence="2" id="KW-0175">Coiled coil</keyword>
<evidence type="ECO:0000313" key="4">
    <source>
        <dbReference type="EMBL" id="VDO99782.1"/>
    </source>
</evidence>
<dbReference type="PANTHER" id="PTHR14388:SF17">
    <property type="entry name" value="SH2 DOMAIN-CONTAINING PROTEIN"/>
    <property type="match status" value="1"/>
</dbReference>
<evidence type="ECO:0000313" key="5">
    <source>
        <dbReference type="Proteomes" id="UP000270296"/>
    </source>
</evidence>
<name>A0A183IHE2_9BILA</name>
<protein>
    <submittedName>
        <fullName evidence="6">SH2 domain-containing protein</fullName>
    </submittedName>
</protein>
<dbReference type="WBParaSite" id="SBAD_0000318101-mRNA-1">
    <property type="protein sequence ID" value="SBAD_0000318101-mRNA-1"/>
    <property type="gene ID" value="SBAD_0000318101"/>
</dbReference>
<dbReference type="PANTHER" id="PTHR14388">
    <property type="entry name" value="T CELL-SPECIFIC ADAPTER PROTEIN TSAD"/>
    <property type="match status" value="1"/>
</dbReference>
<feature type="coiled-coil region" evidence="2">
    <location>
        <begin position="129"/>
        <end position="160"/>
    </location>
</feature>
<evidence type="ECO:0000256" key="2">
    <source>
        <dbReference type="SAM" id="Coils"/>
    </source>
</evidence>
<dbReference type="SMART" id="SM00252">
    <property type="entry name" value="SH2"/>
    <property type="match status" value="1"/>
</dbReference>